<organism evidence="1 2">
    <name type="scientific">Botryotinia fuckeliana (strain T4)</name>
    <name type="common">Noble rot fungus</name>
    <name type="synonym">Botrytis cinerea</name>
    <dbReference type="NCBI Taxonomy" id="999810"/>
    <lineage>
        <taxon>Eukaryota</taxon>
        <taxon>Fungi</taxon>
        <taxon>Dikarya</taxon>
        <taxon>Ascomycota</taxon>
        <taxon>Pezizomycotina</taxon>
        <taxon>Leotiomycetes</taxon>
        <taxon>Helotiales</taxon>
        <taxon>Sclerotiniaceae</taxon>
        <taxon>Botrytis</taxon>
    </lineage>
</organism>
<evidence type="ECO:0000313" key="1">
    <source>
        <dbReference type="EMBL" id="CCD44686.1"/>
    </source>
</evidence>
<evidence type="ECO:0000313" key="2">
    <source>
        <dbReference type="Proteomes" id="UP000008177"/>
    </source>
</evidence>
<sequence length="52" mass="5695">MYEEATISVESIATTSSEPSFEPKIIMSLIKLSSFDFIAENISDITIAGPNR</sequence>
<dbReference type="InParanoid" id="G2XW16"/>
<dbReference type="EMBL" id="FQ790271">
    <property type="protein sequence ID" value="CCD44686.1"/>
    <property type="molecule type" value="Genomic_DNA"/>
</dbReference>
<dbReference type="Proteomes" id="UP000008177">
    <property type="component" value="Unplaced contigs"/>
</dbReference>
<name>G2XW16_BOTF4</name>
<dbReference type="AlphaFoldDB" id="G2XW16"/>
<dbReference type="HOGENOM" id="CLU_3086944_0_0_1"/>
<reference evidence="2" key="1">
    <citation type="journal article" date="2011" name="PLoS Genet.">
        <title>Genomic analysis of the necrotrophic fungal pathogens Sclerotinia sclerotiorum and Botrytis cinerea.</title>
        <authorList>
            <person name="Amselem J."/>
            <person name="Cuomo C.A."/>
            <person name="van Kan J.A."/>
            <person name="Viaud M."/>
            <person name="Benito E.P."/>
            <person name="Couloux A."/>
            <person name="Coutinho P.M."/>
            <person name="de Vries R.P."/>
            <person name="Dyer P.S."/>
            <person name="Fillinger S."/>
            <person name="Fournier E."/>
            <person name="Gout L."/>
            <person name="Hahn M."/>
            <person name="Kohn L."/>
            <person name="Lapalu N."/>
            <person name="Plummer K.M."/>
            <person name="Pradier J.M."/>
            <person name="Quevillon E."/>
            <person name="Sharon A."/>
            <person name="Simon A."/>
            <person name="ten Have A."/>
            <person name="Tudzynski B."/>
            <person name="Tudzynski P."/>
            <person name="Wincker P."/>
            <person name="Andrew M."/>
            <person name="Anthouard V."/>
            <person name="Beever R.E."/>
            <person name="Beffa R."/>
            <person name="Benoit I."/>
            <person name="Bouzid O."/>
            <person name="Brault B."/>
            <person name="Chen Z."/>
            <person name="Choquer M."/>
            <person name="Collemare J."/>
            <person name="Cotton P."/>
            <person name="Danchin E.G."/>
            <person name="Da Silva C."/>
            <person name="Gautier A."/>
            <person name="Giraud C."/>
            <person name="Giraud T."/>
            <person name="Gonzalez C."/>
            <person name="Grossetete S."/>
            <person name="Guldener U."/>
            <person name="Henrissat B."/>
            <person name="Howlett B.J."/>
            <person name="Kodira C."/>
            <person name="Kretschmer M."/>
            <person name="Lappartient A."/>
            <person name="Leroch M."/>
            <person name="Levis C."/>
            <person name="Mauceli E."/>
            <person name="Neuveglise C."/>
            <person name="Oeser B."/>
            <person name="Pearson M."/>
            <person name="Poulain J."/>
            <person name="Poussereau N."/>
            <person name="Quesneville H."/>
            <person name="Rascle C."/>
            <person name="Schumacher J."/>
            <person name="Segurens B."/>
            <person name="Sexton A."/>
            <person name="Silva E."/>
            <person name="Sirven C."/>
            <person name="Soanes D.M."/>
            <person name="Talbot N.J."/>
            <person name="Templeton M."/>
            <person name="Yandava C."/>
            <person name="Yarden O."/>
            <person name="Zeng Q."/>
            <person name="Rollins J.A."/>
            <person name="Lebrun M.H."/>
            <person name="Dickman M."/>
        </authorList>
    </citation>
    <scope>NUCLEOTIDE SEQUENCE [LARGE SCALE GENOMIC DNA]</scope>
    <source>
        <strain evidence="2">T4</strain>
    </source>
</reference>
<gene>
    <name evidence="1" type="ORF">BofuT4_P055870.1</name>
</gene>
<protein>
    <submittedName>
        <fullName evidence="1">Uncharacterized protein</fullName>
    </submittedName>
</protein>
<proteinExistence type="predicted"/>
<accession>G2XW16</accession>